<sequence length="162" mass="17752">MGKAKIFGKLMSEQAYLIIRCLLAVVFFYAGATKIMDTNGFATVISGYGLLPDSLVGLSAIVLPVAEILIATALVWDLKGSLFLYSILLLVFMGVLAHGINMGLDVDCGCFAPGDAEGEAYHSLREALFRDLFLFSGCVYLYWLRGAKDYRPRSIFAFISKK</sequence>
<evidence type="ECO:0000256" key="1">
    <source>
        <dbReference type="ARBA" id="ARBA00004141"/>
    </source>
</evidence>
<dbReference type="Proteomes" id="UP000199053">
    <property type="component" value="Unassembled WGS sequence"/>
</dbReference>
<feature type="domain" description="Methylamine utilisation protein MauE" evidence="6">
    <location>
        <begin position="14"/>
        <end position="143"/>
    </location>
</feature>
<dbReference type="RefSeq" id="WP_244512190.1">
    <property type="nucleotide sequence ID" value="NZ_FNGA01000001.1"/>
</dbReference>
<dbReference type="GO" id="GO:0016020">
    <property type="term" value="C:membrane"/>
    <property type="evidence" value="ECO:0007669"/>
    <property type="project" value="UniProtKB-SubCell"/>
</dbReference>
<dbReference type="UniPathway" id="UPA00895"/>
<evidence type="ECO:0000256" key="3">
    <source>
        <dbReference type="ARBA" id="ARBA00022989"/>
    </source>
</evidence>
<comment type="subcellular location">
    <subcellularLocation>
        <location evidence="1">Membrane</location>
        <topology evidence="1">Multi-pass membrane protein</topology>
    </subcellularLocation>
</comment>
<evidence type="ECO:0000313" key="8">
    <source>
        <dbReference type="Proteomes" id="UP000199053"/>
    </source>
</evidence>
<proteinExistence type="predicted"/>
<keyword evidence="8" id="KW-1185">Reference proteome</keyword>
<organism evidence="7 8">
    <name type="scientific">Maridesulfovibrio ferrireducens</name>
    <dbReference type="NCBI Taxonomy" id="246191"/>
    <lineage>
        <taxon>Bacteria</taxon>
        <taxon>Pseudomonadati</taxon>
        <taxon>Thermodesulfobacteriota</taxon>
        <taxon>Desulfovibrionia</taxon>
        <taxon>Desulfovibrionales</taxon>
        <taxon>Desulfovibrionaceae</taxon>
        <taxon>Maridesulfovibrio</taxon>
    </lineage>
</organism>
<reference evidence="8" key="1">
    <citation type="submission" date="2016-10" db="EMBL/GenBank/DDBJ databases">
        <authorList>
            <person name="Varghese N."/>
            <person name="Submissions S."/>
        </authorList>
    </citation>
    <scope>NUCLEOTIDE SEQUENCE [LARGE SCALE GENOMIC DNA]</scope>
    <source>
        <strain evidence="8">DSM 16995</strain>
    </source>
</reference>
<dbReference type="InterPro" id="IPR009908">
    <property type="entry name" value="Methylamine_util_MauE"/>
</dbReference>
<feature type="transmembrane region" description="Helical" evidence="5">
    <location>
        <begin position="127"/>
        <end position="144"/>
    </location>
</feature>
<keyword evidence="3 5" id="KW-1133">Transmembrane helix</keyword>
<gene>
    <name evidence="7" type="ORF">SAMN05660337_0912</name>
</gene>
<keyword evidence="4 5" id="KW-0472">Membrane</keyword>
<evidence type="ECO:0000256" key="5">
    <source>
        <dbReference type="SAM" id="Phobius"/>
    </source>
</evidence>
<dbReference type="EMBL" id="FNGA01000001">
    <property type="protein sequence ID" value="SDK58997.1"/>
    <property type="molecule type" value="Genomic_DNA"/>
</dbReference>
<feature type="transmembrane region" description="Helical" evidence="5">
    <location>
        <begin position="15"/>
        <end position="35"/>
    </location>
</feature>
<dbReference type="STRING" id="246191.SAMN05660337_0912"/>
<keyword evidence="2 5" id="KW-0812">Transmembrane</keyword>
<evidence type="ECO:0000259" key="6">
    <source>
        <dbReference type="Pfam" id="PF07291"/>
    </source>
</evidence>
<dbReference type="AlphaFoldDB" id="A0A1G9D550"/>
<evidence type="ECO:0000256" key="2">
    <source>
        <dbReference type="ARBA" id="ARBA00022692"/>
    </source>
</evidence>
<evidence type="ECO:0000256" key="4">
    <source>
        <dbReference type="ARBA" id="ARBA00023136"/>
    </source>
</evidence>
<dbReference type="GO" id="GO:0030416">
    <property type="term" value="P:methylamine metabolic process"/>
    <property type="evidence" value="ECO:0007669"/>
    <property type="project" value="InterPro"/>
</dbReference>
<accession>A0A1G9D550</accession>
<feature type="transmembrane region" description="Helical" evidence="5">
    <location>
        <begin position="55"/>
        <end position="75"/>
    </location>
</feature>
<feature type="transmembrane region" description="Helical" evidence="5">
    <location>
        <begin position="82"/>
        <end position="100"/>
    </location>
</feature>
<name>A0A1G9D550_9BACT</name>
<dbReference type="Pfam" id="PF07291">
    <property type="entry name" value="MauE"/>
    <property type="match status" value="1"/>
</dbReference>
<protein>
    <submittedName>
        <fullName evidence="7">Methylamine utilisation protein MauE</fullName>
    </submittedName>
</protein>
<evidence type="ECO:0000313" key="7">
    <source>
        <dbReference type="EMBL" id="SDK58997.1"/>
    </source>
</evidence>